<evidence type="ECO:0000256" key="1">
    <source>
        <dbReference type="ARBA" id="ARBA00004141"/>
    </source>
</evidence>
<feature type="transmembrane region" description="Helical" evidence="5">
    <location>
        <begin position="196"/>
        <end position="217"/>
    </location>
</feature>
<evidence type="ECO:0000313" key="7">
    <source>
        <dbReference type="EMBL" id="TCD61852.1"/>
    </source>
</evidence>
<protein>
    <recommendedName>
        <fullName evidence="6">Major facilitator superfamily (MFS) profile domain-containing protein</fullName>
    </recommendedName>
</protein>
<dbReference type="OrthoDB" id="3066029at2759"/>
<feature type="transmembrane region" description="Helical" evidence="5">
    <location>
        <begin position="365"/>
        <end position="388"/>
    </location>
</feature>
<gene>
    <name evidence="7" type="ORF">EIP91_007842</name>
</gene>
<dbReference type="InterPro" id="IPR011701">
    <property type="entry name" value="MFS"/>
</dbReference>
<keyword evidence="2 5" id="KW-0812">Transmembrane</keyword>
<feature type="domain" description="Major facilitator superfamily (MFS) profile" evidence="6">
    <location>
        <begin position="43"/>
        <end position="404"/>
    </location>
</feature>
<dbReference type="Pfam" id="PF07690">
    <property type="entry name" value="MFS_1"/>
    <property type="match status" value="1"/>
</dbReference>
<dbReference type="PANTHER" id="PTHR23502">
    <property type="entry name" value="MAJOR FACILITATOR SUPERFAMILY"/>
    <property type="match status" value="1"/>
</dbReference>
<evidence type="ECO:0000256" key="4">
    <source>
        <dbReference type="ARBA" id="ARBA00023136"/>
    </source>
</evidence>
<dbReference type="Proteomes" id="UP000292702">
    <property type="component" value="Unassembled WGS sequence"/>
</dbReference>
<feature type="non-terminal residue" evidence="7">
    <location>
        <position position="404"/>
    </location>
</feature>
<dbReference type="InterPro" id="IPR036259">
    <property type="entry name" value="MFS_trans_sf"/>
</dbReference>
<dbReference type="GO" id="GO:0005886">
    <property type="term" value="C:plasma membrane"/>
    <property type="evidence" value="ECO:0007669"/>
    <property type="project" value="TreeGrafter"/>
</dbReference>
<dbReference type="SUPFAM" id="SSF103473">
    <property type="entry name" value="MFS general substrate transporter"/>
    <property type="match status" value="1"/>
</dbReference>
<dbReference type="InterPro" id="IPR020846">
    <property type="entry name" value="MFS_dom"/>
</dbReference>
<comment type="caution">
    <text evidence="7">The sequence shown here is derived from an EMBL/GenBank/DDBJ whole genome shotgun (WGS) entry which is preliminary data.</text>
</comment>
<evidence type="ECO:0000256" key="3">
    <source>
        <dbReference type="ARBA" id="ARBA00022989"/>
    </source>
</evidence>
<dbReference type="GO" id="GO:0022857">
    <property type="term" value="F:transmembrane transporter activity"/>
    <property type="evidence" value="ECO:0007669"/>
    <property type="project" value="InterPro"/>
</dbReference>
<feature type="transmembrane region" description="Helical" evidence="5">
    <location>
        <begin position="43"/>
        <end position="66"/>
    </location>
</feature>
<feature type="transmembrane region" description="Helical" evidence="5">
    <location>
        <begin position="252"/>
        <end position="276"/>
    </location>
</feature>
<proteinExistence type="predicted"/>
<dbReference type="AlphaFoldDB" id="A0A4R0R3U1"/>
<feature type="transmembrane region" description="Helical" evidence="5">
    <location>
        <begin position="288"/>
        <end position="312"/>
    </location>
</feature>
<keyword evidence="3 5" id="KW-1133">Transmembrane helix</keyword>
<accession>A0A4R0R3U1</accession>
<dbReference type="Gene3D" id="1.20.1250.20">
    <property type="entry name" value="MFS general substrate transporter like domains"/>
    <property type="match status" value="1"/>
</dbReference>
<reference evidence="7 8" key="1">
    <citation type="submission" date="2018-11" db="EMBL/GenBank/DDBJ databases">
        <title>Genome assembly of Steccherinum ochraceum LE-BIN_3174, the white-rot fungus of the Steccherinaceae family (The Residual Polyporoid clade, Polyporales, Basidiomycota).</title>
        <authorList>
            <person name="Fedorova T.V."/>
            <person name="Glazunova O.A."/>
            <person name="Landesman E.O."/>
            <person name="Moiseenko K.V."/>
            <person name="Psurtseva N.V."/>
            <person name="Savinova O.S."/>
            <person name="Shakhova N.V."/>
            <person name="Tyazhelova T.V."/>
            <person name="Vasina D.V."/>
        </authorList>
    </citation>
    <scope>NUCLEOTIDE SEQUENCE [LARGE SCALE GENOMIC DNA]</scope>
    <source>
        <strain evidence="7 8">LE-BIN_3174</strain>
    </source>
</reference>
<evidence type="ECO:0000313" key="8">
    <source>
        <dbReference type="Proteomes" id="UP000292702"/>
    </source>
</evidence>
<organism evidence="7 8">
    <name type="scientific">Steccherinum ochraceum</name>
    <dbReference type="NCBI Taxonomy" id="92696"/>
    <lineage>
        <taxon>Eukaryota</taxon>
        <taxon>Fungi</taxon>
        <taxon>Dikarya</taxon>
        <taxon>Basidiomycota</taxon>
        <taxon>Agaricomycotina</taxon>
        <taxon>Agaricomycetes</taxon>
        <taxon>Polyporales</taxon>
        <taxon>Steccherinaceae</taxon>
        <taxon>Steccherinum</taxon>
    </lineage>
</organism>
<feature type="transmembrane region" description="Helical" evidence="5">
    <location>
        <begin position="78"/>
        <end position="103"/>
    </location>
</feature>
<evidence type="ECO:0000259" key="6">
    <source>
        <dbReference type="PROSITE" id="PS50850"/>
    </source>
</evidence>
<evidence type="ECO:0000256" key="2">
    <source>
        <dbReference type="ARBA" id="ARBA00022692"/>
    </source>
</evidence>
<dbReference type="PROSITE" id="PS50850">
    <property type="entry name" value="MFS"/>
    <property type="match status" value="1"/>
</dbReference>
<keyword evidence="8" id="KW-1185">Reference proteome</keyword>
<evidence type="ECO:0000256" key="5">
    <source>
        <dbReference type="SAM" id="Phobius"/>
    </source>
</evidence>
<dbReference type="PANTHER" id="PTHR23502:SF64">
    <property type="entry name" value="TRANSPORTER, PUTATIVE (AFU_ORTHOLOGUE AFUA_3G11760)-RELATED"/>
    <property type="match status" value="1"/>
</dbReference>
<sequence length="404" mass="42808">MSSEQTPLLEAATAVDEQNVLEETRQERDPIYDRFTSAQKRAIVLHVTFSGVIPLFVSGSFIPSLPQIAKEFNSTGPIINLAVSASVFAACFGSLFWAVYSGYYGRKPIYLVATLMSCIGSVGVALAPSVASLIFFRIFQAAGASSGFSNSMGVIGDVYALEERGTATGVFFAGVLLGPAIAPVIGGFVAEVWSWRVMQAAIFVSGVIFFIVTLLFFPETMHPGASGAEKAGRRGFVILNPFQSLTLVRSPVVLCVITAGITTLLADFFLVVPVAYTVAKKYNMTGEAAIGAILIPDGLGSMMGAPITGYLSDRTITARRKARGGVWVPEDRLRGIQLSGLVLIPGSLLIAGYTTTYVDGWPGIVINMICLFINGFGVDSVLATVGAYNVDILHDRSAEITAAA</sequence>
<keyword evidence="4 5" id="KW-0472">Membrane</keyword>
<feature type="transmembrane region" description="Helical" evidence="5">
    <location>
        <begin position="333"/>
        <end position="353"/>
    </location>
</feature>
<comment type="subcellular location">
    <subcellularLocation>
        <location evidence="1">Membrane</location>
        <topology evidence="1">Multi-pass membrane protein</topology>
    </subcellularLocation>
</comment>
<feature type="transmembrane region" description="Helical" evidence="5">
    <location>
        <begin position="170"/>
        <end position="190"/>
    </location>
</feature>
<dbReference type="STRING" id="92696.A0A4R0R3U1"/>
<feature type="transmembrane region" description="Helical" evidence="5">
    <location>
        <begin position="109"/>
        <end position="136"/>
    </location>
</feature>
<name>A0A4R0R3U1_9APHY</name>
<dbReference type="EMBL" id="RWJN01000425">
    <property type="protein sequence ID" value="TCD61852.1"/>
    <property type="molecule type" value="Genomic_DNA"/>
</dbReference>